<feature type="transmembrane region" description="Helical" evidence="1">
    <location>
        <begin position="12"/>
        <end position="31"/>
    </location>
</feature>
<keyword evidence="1" id="KW-0472">Membrane</keyword>
<evidence type="ECO:0000313" key="3">
    <source>
        <dbReference type="Proteomes" id="UP000617555"/>
    </source>
</evidence>
<keyword evidence="1" id="KW-1133">Transmembrane helix</keyword>
<sequence>MISEFLSYDLALFSIGIVIIGALTLGIYYIIIFHSFKAKQAEDKDEQSMK</sequence>
<dbReference type="EMBL" id="BMII01000041">
    <property type="protein sequence ID" value="GGB73579.1"/>
    <property type="molecule type" value="Genomic_DNA"/>
</dbReference>
<evidence type="ECO:0008006" key="4">
    <source>
        <dbReference type="Google" id="ProtNLM"/>
    </source>
</evidence>
<name>A0ABQ1JSI3_9GAMM</name>
<keyword evidence="1" id="KW-0812">Transmembrane</keyword>
<dbReference type="Proteomes" id="UP000617555">
    <property type="component" value="Unassembled WGS sequence"/>
</dbReference>
<organism evidence="2 3">
    <name type="scientific">Shewanella inventionis</name>
    <dbReference type="NCBI Taxonomy" id="1738770"/>
    <lineage>
        <taxon>Bacteria</taxon>
        <taxon>Pseudomonadati</taxon>
        <taxon>Pseudomonadota</taxon>
        <taxon>Gammaproteobacteria</taxon>
        <taxon>Alteromonadales</taxon>
        <taxon>Shewanellaceae</taxon>
        <taxon>Shewanella</taxon>
    </lineage>
</organism>
<accession>A0ABQ1JSI3</accession>
<evidence type="ECO:0000313" key="2">
    <source>
        <dbReference type="EMBL" id="GGB73579.1"/>
    </source>
</evidence>
<reference evidence="3" key="1">
    <citation type="journal article" date="2019" name="Int. J. Syst. Evol. Microbiol.">
        <title>The Global Catalogue of Microorganisms (GCM) 10K type strain sequencing project: providing services to taxonomists for standard genome sequencing and annotation.</title>
        <authorList>
            <consortium name="The Broad Institute Genomics Platform"/>
            <consortium name="The Broad Institute Genome Sequencing Center for Infectious Disease"/>
            <person name="Wu L."/>
            <person name="Ma J."/>
        </authorList>
    </citation>
    <scope>NUCLEOTIDE SEQUENCE [LARGE SCALE GENOMIC DNA]</scope>
    <source>
        <strain evidence="3">CGMCC 1.15339</strain>
    </source>
</reference>
<proteinExistence type="predicted"/>
<keyword evidence="3" id="KW-1185">Reference proteome</keyword>
<evidence type="ECO:0000256" key="1">
    <source>
        <dbReference type="SAM" id="Phobius"/>
    </source>
</evidence>
<protein>
    <recommendedName>
        <fullName evidence="4">DUF3149 domain-containing protein</fullName>
    </recommendedName>
</protein>
<gene>
    <name evidence="2" type="ORF">GCM10011607_37530</name>
</gene>
<comment type="caution">
    <text evidence="2">The sequence shown here is derived from an EMBL/GenBank/DDBJ whole genome shotgun (WGS) entry which is preliminary data.</text>
</comment>